<gene>
    <name evidence="1" type="ORF">VCR5J5_280025</name>
</gene>
<reference evidence="2" key="1">
    <citation type="submission" date="2014-06" db="EMBL/GenBank/DDBJ databases">
        <authorList>
            <person name="Le Roux Frederique"/>
        </authorList>
    </citation>
    <scope>NUCLEOTIDE SEQUENCE [LARGE SCALE GENOMIC DNA]</scope>
    <source>
        <strain evidence="2">J5-5</strain>
    </source>
</reference>
<accession>A0A822N1V1</accession>
<organism evidence="1 2">
    <name type="scientific">Vibrio crassostreae</name>
    <dbReference type="NCBI Taxonomy" id="246167"/>
    <lineage>
        <taxon>Bacteria</taxon>
        <taxon>Pseudomonadati</taxon>
        <taxon>Pseudomonadota</taxon>
        <taxon>Gammaproteobacteria</taxon>
        <taxon>Vibrionales</taxon>
        <taxon>Vibrionaceae</taxon>
        <taxon>Vibrio</taxon>
    </lineage>
</organism>
<proteinExistence type="predicted"/>
<dbReference type="EMBL" id="CCJV01000087">
    <property type="protein sequence ID" value="CDT38309.1"/>
    <property type="molecule type" value="Genomic_DNA"/>
</dbReference>
<evidence type="ECO:0000313" key="2">
    <source>
        <dbReference type="Proteomes" id="UP000049495"/>
    </source>
</evidence>
<evidence type="ECO:0000313" key="1">
    <source>
        <dbReference type="EMBL" id="CDT38309.1"/>
    </source>
</evidence>
<protein>
    <submittedName>
        <fullName evidence="1">Uncharacterized protein</fullName>
    </submittedName>
</protein>
<comment type="caution">
    <text evidence="1">The sequence shown here is derived from an EMBL/GenBank/DDBJ whole genome shotgun (WGS) entry which is preliminary data.</text>
</comment>
<name>A0A822N1V1_9VIBR</name>
<dbReference type="Proteomes" id="UP000049495">
    <property type="component" value="Unassembled WGS sequence"/>
</dbReference>
<dbReference type="AlphaFoldDB" id="A0A822N1V1"/>
<sequence length="91" mass="9931">MASKLLDVTSTSSFASVFLVTVRFSFPRASGSVVAWSRSNSSLVTALLILITPPPGEISMTLQLHMSLNDYVTQYNTLIVHIVFKANIVLD</sequence>